<evidence type="ECO:0000313" key="2">
    <source>
        <dbReference type="EMBL" id="MBB5035652.1"/>
    </source>
</evidence>
<keyword evidence="1" id="KW-0732">Signal</keyword>
<comment type="caution">
    <text evidence="2">The sequence shown here is derived from an EMBL/GenBank/DDBJ whole genome shotgun (WGS) entry which is preliminary data.</text>
</comment>
<proteinExistence type="predicted"/>
<dbReference type="RefSeq" id="WP_184344663.1">
    <property type="nucleotide sequence ID" value="NZ_JACHIG010000022.1"/>
</dbReference>
<gene>
    <name evidence="2" type="ORF">HNQ65_005265</name>
</gene>
<dbReference type="AlphaFoldDB" id="A0A7W7YGM3"/>
<reference evidence="2 3" key="1">
    <citation type="submission" date="2020-08" db="EMBL/GenBank/DDBJ databases">
        <title>Genomic Encyclopedia of Type Strains, Phase IV (KMG-IV): sequencing the most valuable type-strain genomes for metagenomic binning, comparative biology and taxonomic classification.</title>
        <authorList>
            <person name="Goeker M."/>
        </authorList>
    </citation>
    <scope>NUCLEOTIDE SEQUENCE [LARGE SCALE GENOMIC DNA]</scope>
    <source>
        <strain evidence="2 3">DSM 12252</strain>
    </source>
</reference>
<keyword evidence="3" id="KW-1185">Reference proteome</keyword>
<organism evidence="2 3">
    <name type="scientific">Prosthecobacter vanneervenii</name>
    <dbReference type="NCBI Taxonomy" id="48466"/>
    <lineage>
        <taxon>Bacteria</taxon>
        <taxon>Pseudomonadati</taxon>
        <taxon>Verrucomicrobiota</taxon>
        <taxon>Verrucomicrobiia</taxon>
        <taxon>Verrucomicrobiales</taxon>
        <taxon>Verrucomicrobiaceae</taxon>
        <taxon>Prosthecobacter</taxon>
    </lineage>
</organism>
<accession>A0A7W7YGM3</accession>
<protein>
    <recommendedName>
        <fullName evidence="4">DUF1571 domain-containing protein</fullName>
    </recommendedName>
</protein>
<feature type="chain" id="PRO_5030712911" description="DUF1571 domain-containing protein" evidence="1">
    <location>
        <begin position="25"/>
        <end position="262"/>
    </location>
</feature>
<feature type="signal peptide" evidence="1">
    <location>
        <begin position="1"/>
        <end position="24"/>
    </location>
</feature>
<dbReference type="Proteomes" id="UP000590740">
    <property type="component" value="Unassembled WGS sequence"/>
</dbReference>
<name>A0A7W7YGM3_9BACT</name>
<dbReference type="PROSITE" id="PS51257">
    <property type="entry name" value="PROKAR_LIPOPROTEIN"/>
    <property type="match status" value="1"/>
</dbReference>
<evidence type="ECO:0008006" key="4">
    <source>
        <dbReference type="Google" id="ProtNLM"/>
    </source>
</evidence>
<dbReference type="EMBL" id="JACHIG010000022">
    <property type="protein sequence ID" value="MBB5035652.1"/>
    <property type="molecule type" value="Genomic_DNA"/>
</dbReference>
<sequence length="262" mass="29342">MANCSRCKYMVLSGLLVVSTCIFSSCQSDRTLQHSKLQQAAMRSMTDVERQIALNNQYRADYAARYSVYRCENPGLPVIQSYKPPTDNNYSIIVSKLRPIELAPSIVVRIQLGKVIWVKDRNGPRRTSTRHILEVAGREMARAEGLLTKSSDGRISGNSTIQFNEATHEVLIEDFIGGAGARYRHIAFLPEHGSALGKDDLPFKWRTVYVDLPSHVLVGSELGEIGKVHGILNGKIYVEMNGQFYAFPVDDFVEEKLEFTLG</sequence>
<evidence type="ECO:0000256" key="1">
    <source>
        <dbReference type="SAM" id="SignalP"/>
    </source>
</evidence>
<evidence type="ECO:0000313" key="3">
    <source>
        <dbReference type="Proteomes" id="UP000590740"/>
    </source>
</evidence>